<evidence type="ECO:0000259" key="3">
    <source>
        <dbReference type="Pfam" id="PF00005"/>
    </source>
</evidence>
<keyword evidence="1" id="KW-0547">Nucleotide-binding</keyword>
<dbReference type="AlphaFoldDB" id="A0A835H857"/>
<organism evidence="4 5">
    <name type="scientific">Coptis chinensis</name>
    <dbReference type="NCBI Taxonomy" id="261450"/>
    <lineage>
        <taxon>Eukaryota</taxon>
        <taxon>Viridiplantae</taxon>
        <taxon>Streptophyta</taxon>
        <taxon>Embryophyta</taxon>
        <taxon>Tracheophyta</taxon>
        <taxon>Spermatophyta</taxon>
        <taxon>Magnoliopsida</taxon>
        <taxon>Ranunculales</taxon>
        <taxon>Ranunculaceae</taxon>
        <taxon>Coptidoideae</taxon>
        <taxon>Coptis</taxon>
    </lineage>
</organism>
<evidence type="ECO:0000313" key="4">
    <source>
        <dbReference type="EMBL" id="KAF9593794.1"/>
    </source>
</evidence>
<dbReference type="GO" id="GO:0016887">
    <property type="term" value="F:ATP hydrolysis activity"/>
    <property type="evidence" value="ECO:0007669"/>
    <property type="project" value="InterPro"/>
</dbReference>
<dbReference type="PANTHER" id="PTHR24223:SF181">
    <property type="entry name" value="ABC TRANSPORTER C FAMILY MEMBER 3"/>
    <property type="match status" value="1"/>
</dbReference>
<dbReference type="SUPFAM" id="SSF52540">
    <property type="entry name" value="P-loop containing nucleoside triphosphate hydrolases"/>
    <property type="match status" value="1"/>
</dbReference>
<accession>A0A835H857</accession>
<dbReference type="Gene3D" id="3.40.50.300">
    <property type="entry name" value="P-loop containing nucleotide triphosphate hydrolases"/>
    <property type="match status" value="1"/>
</dbReference>
<evidence type="ECO:0000313" key="5">
    <source>
        <dbReference type="Proteomes" id="UP000631114"/>
    </source>
</evidence>
<dbReference type="Proteomes" id="UP000631114">
    <property type="component" value="Unassembled WGS sequence"/>
</dbReference>
<dbReference type="OrthoDB" id="6500128at2759"/>
<dbReference type="EMBL" id="JADFTS010000008">
    <property type="protein sequence ID" value="KAF9593794.1"/>
    <property type="molecule type" value="Genomic_DNA"/>
</dbReference>
<dbReference type="InterPro" id="IPR050173">
    <property type="entry name" value="ABC_transporter_C-like"/>
</dbReference>
<name>A0A835H857_9MAGN</name>
<protein>
    <recommendedName>
        <fullName evidence="3">ABC transporter domain-containing protein</fullName>
    </recommendedName>
</protein>
<dbReference type="GO" id="GO:0016020">
    <property type="term" value="C:membrane"/>
    <property type="evidence" value="ECO:0007669"/>
    <property type="project" value="TreeGrafter"/>
</dbReference>
<keyword evidence="5" id="KW-1185">Reference proteome</keyword>
<comment type="caution">
    <text evidence="4">The sequence shown here is derived from an EMBL/GenBank/DDBJ whole genome shotgun (WGS) entry which is preliminary data.</text>
</comment>
<evidence type="ECO:0000256" key="2">
    <source>
        <dbReference type="ARBA" id="ARBA00022840"/>
    </source>
</evidence>
<evidence type="ECO:0000256" key="1">
    <source>
        <dbReference type="ARBA" id="ARBA00022741"/>
    </source>
</evidence>
<feature type="domain" description="ABC transporter" evidence="3">
    <location>
        <begin position="23"/>
        <end position="111"/>
    </location>
</feature>
<proteinExistence type="predicted"/>
<keyword evidence="2" id="KW-0067">ATP-binding</keyword>
<dbReference type="PANTHER" id="PTHR24223">
    <property type="entry name" value="ATP-BINDING CASSETTE SUB-FAMILY C"/>
    <property type="match status" value="1"/>
</dbReference>
<sequence>MLSVSLGIKFVELIFPGQRGYDSSTAGQIFIDGIDISKIGLHDLRSRLSINSQDPTMFEGTVISNLDPLEECSNEQIWEALEKSQLGDELLQKEKTGVCMGQRQLTALFRKHLGSTSQNPVLTIAHGITSVLDSDMVLVMDHG</sequence>
<dbReference type="InterPro" id="IPR003439">
    <property type="entry name" value="ABC_transporter-like_ATP-bd"/>
</dbReference>
<dbReference type="InterPro" id="IPR027417">
    <property type="entry name" value="P-loop_NTPase"/>
</dbReference>
<dbReference type="GO" id="GO:0005524">
    <property type="term" value="F:ATP binding"/>
    <property type="evidence" value="ECO:0007669"/>
    <property type="project" value="UniProtKB-KW"/>
</dbReference>
<dbReference type="GO" id="GO:0042626">
    <property type="term" value="F:ATPase-coupled transmembrane transporter activity"/>
    <property type="evidence" value="ECO:0007669"/>
    <property type="project" value="TreeGrafter"/>
</dbReference>
<gene>
    <name evidence="4" type="ORF">IFM89_025503</name>
</gene>
<dbReference type="Pfam" id="PF00005">
    <property type="entry name" value="ABC_tran"/>
    <property type="match status" value="1"/>
</dbReference>
<reference evidence="4 5" key="1">
    <citation type="submission" date="2020-10" db="EMBL/GenBank/DDBJ databases">
        <title>The Coptis chinensis genome and diversification of protoberbering-type alkaloids.</title>
        <authorList>
            <person name="Wang B."/>
            <person name="Shu S."/>
            <person name="Song C."/>
            <person name="Liu Y."/>
        </authorList>
    </citation>
    <scope>NUCLEOTIDE SEQUENCE [LARGE SCALE GENOMIC DNA]</scope>
    <source>
        <strain evidence="4">HL-2020</strain>
        <tissue evidence="4">Leaf</tissue>
    </source>
</reference>